<dbReference type="EMBL" id="GECZ01028639">
    <property type="protein sequence ID" value="JAS41130.1"/>
    <property type="molecule type" value="Transcribed_RNA"/>
</dbReference>
<proteinExistence type="predicted"/>
<protein>
    <submittedName>
        <fullName evidence="1">Uncharacterized protein</fullName>
    </submittedName>
</protein>
<name>A0A1B6ETD1_9HEMI</name>
<sequence length="206" mass="22716">MCDEEVNVAITVLQFCKCWTQKKQIIGFTRSNRGETLGLSSQNLNHILGNFTIIYDNCIVFHAILPYFSHYAIHLTKQIRKHKAGASVPSELRATAVVLGSGRELAHAQNTLLLETSSIVLHRIQASSSCSNVLRRCEAPRNVCLISVRAPIEIHGALVPSKTVCFATLASGEMLDQCASGLSKIFGVQSKEYMVNHVIHIKIFVV</sequence>
<gene>
    <name evidence="1" type="ORF">g.15360</name>
</gene>
<evidence type="ECO:0000313" key="1">
    <source>
        <dbReference type="EMBL" id="JAS41130.1"/>
    </source>
</evidence>
<accession>A0A1B6ETD1</accession>
<organism evidence="1">
    <name type="scientific">Cuerna arida</name>
    <dbReference type="NCBI Taxonomy" id="1464854"/>
    <lineage>
        <taxon>Eukaryota</taxon>
        <taxon>Metazoa</taxon>
        <taxon>Ecdysozoa</taxon>
        <taxon>Arthropoda</taxon>
        <taxon>Hexapoda</taxon>
        <taxon>Insecta</taxon>
        <taxon>Pterygota</taxon>
        <taxon>Neoptera</taxon>
        <taxon>Paraneoptera</taxon>
        <taxon>Hemiptera</taxon>
        <taxon>Auchenorrhyncha</taxon>
        <taxon>Membracoidea</taxon>
        <taxon>Cicadellidae</taxon>
        <taxon>Cicadellinae</taxon>
        <taxon>Proconiini</taxon>
        <taxon>Cuerna</taxon>
    </lineage>
</organism>
<reference evidence="1" key="1">
    <citation type="submission" date="2015-11" db="EMBL/GenBank/DDBJ databases">
        <title>De novo transcriptome assembly of four potential Pierce s Disease insect vectors from Arizona vineyards.</title>
        <authorList>
            <person name="Tassone E.E."/>
        </authorList>
    </citation>
    <scope>NUCLEOTIDE SEQUENCE</scope>
</reference>
<dbReference type="AlphaFoldDB" id="A0A1B6ETD1"/>